<dbReference type="EMBL" id="KV748242">
    <property type="protein sequence ID" value="OCK88505.1"/>
    <property type="molecule type" value="Genomic_DNA"/>
</dbReference>
<dbReference type="Proteomes" id="UP000250078">
    <property type="component" value="Unassembled WGS sequence"/>
</dbReference>
<keyword evidence="2" id="KW-1185">Reference proteome</keyword>
<name>A0ACC8EQ81_9PEZI</name>
<accession>A0ACC8EQ81</accession>
<proteinExistence type="predicted"/>
<evidence type="ECO:0000313" key="1">
    <source>
        <dbReference type="EMBL" id="OCK88505.1"/>
    </source>
</evidence>
<evidence type="ECO:0000313" key="2">
    <source>
        <dbReference type="Proteomes" id="UP000250078"/>
    </source>
</evidence>
<sequence length="348" mass="35856">MLLAIDLSLVPGFVTSFLQSTVFPETSSTPAQSVLHASSASSSSGPSSVNAAAATTLSSGVSVSPPRSESTASTSLVKQAPATSSSSPSSTVLPASGTTSEPVSKAAIAGGVVGGSAAVVLVCLLLFFLRRRGREKQRRAATVSAPSYLPHEEDISAHGGAEAIGKLKDQSQSANHSPSAQIRASVADSEATAVGLHDEEKARFSNVEEDPVPHLDGTPIRPTLEMMGSLPNPLGRIPELSTSKDPSPDTAPLDDNSNSESAEQSAKVSAGDNPITQHSKGAATAPKTNLNTDDAPHAMSWTAYEDPRSRTSAARLSRPHAGPDMSLGVWSNMVSSQQNEDKPEEKTG</sequence>
<protein>
    <submittedName>
        <fullName evidence="1">Uncharacterized protein</fullName>
    </submittedName>
</protein>
<reference evidence="1 2" key="1">
    <citation type="journal article" date="2016" name="Nat. Commun.">
        <title>Ectomycorrhizal ecology is imprinted in the genome of the dominant symbiotic fungus Cenococcum geophilum.</title>
        <authorList>
            <consortium name="DOE Joint Genome Institute"/>
            <person name="Peter M."/>
            <person name="Kohler A."/>
            <person name="Ohm R.A."/>
            <person name="Kuo A."/>
            <person name="Krutzmann J."/>
            <person name="Morin E."/>
            <person name="Arend M."/>
            <person name="Barry K.W."/>
            <person name="Binder M."/>
            <person name="Choi C."/>
            <person name="Clum A."/>
            <person name="Copeland A."/>
            <person name="Grisel N."/>
            <person name="Haridas S."/>
            <person name="Kipfer T."/>
            <person name="LaButti K."/>
            <person name="Lindquist E."/>
            <person name="Lipzen A."/>
            <person name="Maire R."/>
            <person name="Meier B."/>
            <person name="Mihaltcheva S."/>
            <person name="Molinier V."/>
            <person name="Murat C."/>
            <person name="Poggeler S."/>
            <person name="Quandt C.A."/>
            <person name="Sperisen C."/>
            <person name="Tritt A."/>
            <person name="Tisserant E."/>
            <person name="Crous P.W."/>
            <person name="Henrissat B."/>
            <person name="Nehls U."/>
            <person name="Egli S."/>
            <person name="Spatafora J.W."/>
            <person name="Grigoriev I.V."/>
            <person name="Martin F.M."/>
        </authorList>
    </citation>
    <scope>NUCLEOTIDE SEQUENCE [LARGE SCALE GENOMIC DNA]</scope>
    <source>
        <strain evidence="1 2">1.58</strain>
    </source>
</reference>
<organism evidence="1 2">
    <name type="scientific">Cenococcum geophilum 1.58</name>
    <dbReference type="NCBI Taxonomy" id="794803"/>
    <lineage>
        <taxon>Eukaryota</taxon>
        <taxon>Fungi</taxon>
        <taxon>Dikarya</taxon>
        <taxon>Ascomycota</taxon>
        <taxon>Pezizomycotina</taxon>
        <taxon>Dothideomycetes</taxon>
        <taxon>Pleosporomycetidae</taxon>
        <taxon>Gloniales</taxon>
        <taxon>Gloniaceae</taxon>
        <taxon>Cenococcum</taxon>
    </lineage>
</organism>
<gene>
    <name evidence="1" type="ORF">K441DRAFT_311623</name>
</gene>